<feature type="compositionally biased region" description="Polar residues" evidence="1">
    <location>
        <begin position="316"/>
        <end position="328"/>
    </location>
</feature>
<evidence type="ECO:0000256" key="1">
    <source>
        <dbReference type="SAM" id="MobiDB-lite"/>
    </source>
</evidence>
<feature type="region of interest" description="Disordered" evidence="1">
    <location>
        <begin position="607"/>
        <end position="778"/>
    </location>
</feature>
<comment type="caution">
    <text evidence="3">The sequence shown here is derived from an EMBL/GenBank/DDBJ whole genome shotgun (WGS) entry which is preliminary data.</text>
</comment>
<proteinExistence type="predicted"/>
<evidence type="ECO:0000313" key="4">
    <source>
        <dbReference type="Proteomes" id="UP000177622"/>
    </source>
</evidence>
<gene>
    <name evidence="3" type="ORF">PENARI_c009G07908</name>
</gene>
<feature type="compositionally biased region" description="Polar residues" evidence="1">
    <location>
        <begin position="607"/>
        <end position="622"/>
    </location>
</feature>
<dbReference type="AlphaFoldDB" id="A0A1F5LI43"/>
<dbReference type="RefSeq" id="XP_022488313.1">
    <property type="nucleotide sequence ID" value="XM_022631939.1"/>
</dbReference>
<feature type="compositionally biased region" description="Basic and acidic residues" evidence="1">
    <location>
        <begin position="698"/>
        <end position="716"/>
    </location>
</feature>
<name>A0A1F5LI43_PENAI</name>
<dbReference type="FunFam" id="3.40.50.1110:FF:000019">
    <property type="entry name" value="GDSL Lipase/Acylhydrolase family protein"/>
    <property type="match status" value="1"/>
</dbReference>
<dbReference type="Gene3D" id="3.40.50.1110">
    <property type="entry name" value="SGNH hydrolase"/>
    <property type="match status" value="1"/>
</dbReference>
<dbReference type="OrthoDB" id="5369841at2759"/>
<dbReference type="PANTHER" id="PTHR14209:SF19">
    <property type="entry name" value="ISOAMYL ACETATE-HYDROLYZING ESTERASE 1 HOMOLOG"/>
    <property type="match status" value="1"/>
</dbReference>
<dbReference type="EMBL" id="LXJU01000009">
    <property type="protein sequence ID" value="OGE52874.1"/>
    <property type="molecule type" value="Genomic_DNA"/>
</dbReference>
<accession>A0A1F5LI43</accession>
<keyword evidence="4" id="KW-1185">Reference proteome</keyword>
<dbReference type="Pfam" id="PF13472">
    <property type="entry name" value="Lipase_GDSL_2"/>
    <property type="match status" value="1"/>
</dbReference>
<dbReference type="PANTHER" id="PTHR14209">
    <property type="entry name" value="ISOAMYL ACETATE-HYDROLYZING ESTERASE 1"/>
    <property type="match status" value="1"/>
</dbReference>
<feature type="compositionally biased region" description="Basic and acidic residues" evidence="1">
    <location>
        <begin position="655"/>
        <end position="668"/>
    </location>
</feature>
<feature type="domain" description="SGNH hydrolase-type esterase" evidence="2">
    <location>
        <begin position="18"/>
        <end position="223"/>
    </location>
</feature>
<dbReference type="SUPFAM" id="SSF52266">
    <property type="entry name" value="SGNH hydrolase"/>
    <property type="match status" value="1"/>
</dbReference>
<feature type="region of interest" description="Disordered" evidence="1">
    <location>
        <begin position="307"/>
        <end position="403"/>
    </location>
</feature>
<dbReference type="InterPro" id="IPR045136">
    <property type="entry name" value="Iah1-like"/>
</dbReference>
<sequence length="778" mass="85040">MGSETQDNMFKPYDQFILFGDSITQMACNQELGFAFHAALQESYSRRLDVVNRGLAGYTTAHAIKVFDRFFPSPETATVRFMTVFFGANDACVPGHSQHVPVETYKENLKTIIQHPATRAQNPRIILISPPPINEYQLESFDAAKETPHPSRTASGTRQYADAAREVGALLNVPVADLWTAFMKTTGWKEGQSLVGSRDAPNSEILSGLLTDGLHLTPAGYRIVYDEVMKAIEANWPDQLPDNLPMVFPSYDPDNLSSSGLLLLITLPAMDAQYPFASRDDIWRVFEELKDLQISHIAQGERLAQLERRRDEDARSLQSTTYQSSSADSAFHSPPDAFKGFDQAHHSAMPTSAVAFDVEEEPRRGTSRANSVRFDESAIHGYGQANRSSNELPPRTGSGLSSHPLLERTASHQSDGGHSHHSARTNSLRLNTGRLGGFTSLDSPLIPPPGLFLLGPVPSIIRCWISDDFTNASLLYAAVCSGSYVSYLSFALIRNLGMEDMISHEDDVSLIKLPVYLPEALIHQASSRPGTPIHQVPAVTVRFVVRQVEPIDDTIQIIIGSDVLRAHNADIRFSLDKLIMVDDDRNRVSVPLVRPEKDSVFKTLCTSPSTCTQDQLGSQTNGHAAPGVIRPPPGLPQIPASTPFSARPPVSEDGDAQKPRIQGEHGDESTQAGARGTAANTQTPAAPRTDNMPPWTSWRRETKKTAKVPDKREMKVFRTVKSNVRAHPSAPSSTTGEIAEKPHSHVASQSTSSDKDALNPVGGASAFGWLNPTQRGPA</sequence>
<dbReference type="STRING" id="1835702.A0A1F5LI43"/>
<dbReference type="GeneID" id="34576673"/>
<evidence type="ECO:0000313" key="3">
    <source>
        <dbReference type="EMBL" id="OGE52874.1"/>
    </source>
</evidence>
<evidence type="ECO:0000259" key="2">
    <source>
        <dbReference type="Pfam" id="PF13472"/>
    </source>
</evidence>
<dbReference type="CDD" id="cd01838">
    <property type="entry name" value="Isoamyl_acetate_hydrolase_like"/>
    <property type="match status" value="1"/>
</dbReference>
<dbReference type="InterPro" id="IPR013830">
    <property type="entry name" value="SGNH_hydro"/>
</dbReference>
<organism evidence="3 4">
    <name type="scientific">Penicillium arizonense</name>
    <dbReference type="NCBI Taxonomy" id="1835702"/>
    <lineage>
        <taxon>Eukaryota</taxon>
        <taxon>Fungi</taxon>
        <taxon>Dikarya</taxon>
        <taxon>Ascomycota</taxon>
        <taxon>Pezizomycotina</taxon>
        <taxon>Eurotiomycetes</taxon>
        <taxon>Eurotiomycetidae</taxon>
        <taxon>Eurotiales</taxon>
        <taxon>Aspergillaceae</taxon>
        <taxon>Penicillium</taxon>
    </lineage>
</organism>
<reference evidence="3 4" key="1">
    <citation type="journal article" date="2016" name="Sci. Rep.">
        <title>Penicillium arizonense, a new, genome sequenced fungal species, reveals a high chemical diversity in secreted metabolites.</title>
        <authorList>
            <person name="Grijseels S."/>
            <person name="Nielsen J.C."/>
            <person name="Randelovic M."/>
            <person name="Nielsen J."/>
            <person name="Nielsen K.F."/>
            <person name="Workman M."/>
            <person name="Frisvad J.C."/>
        </authorList>
    </citation>
    <scope>NUCLEOTIDE SEQUENCE [LARGE SCALE GENOMIC DNA]</scope>
    <source>
        <strain evidence="3 4">CBS 141311</strain>
    </source>
</reference>
<dbReference type="Proteomes" id="UP000177622">
    <property type="component" value="Unassembled WGS sequence"/>
</dbReference>
<dbReference type="InterPro" id="IPR036514">
    <property type="entry name" value="SGNH_hydro_sf"/>
</dbReference>
<protein>
    <recommendedName>
        <fullName evidence="2">SGNH hydrolase-type esterase domain-containing protein</fullName>
    </recommendedName>
</protein>